<dbReference type="Pfam" id="PF09172">
    <property type="entry name" value="Vit_open_b-sht"/>
    <property type="match status" value="1"/>
</dbReference>
<keyword evidence="10" id="KW-1185">Reference proteome</keyword>
<evidence type="ECO:0000256" key="3">
    <source>
        <dbReference type="ARBA" id="ARBA00023157"/>
    </source>
</evidence>
<evidence type="ECO:0000256" key="4">
    <source>
        <dbReference type="ARBA" id="ARBA00023180"/>
    </source>
</evidence>
<dbReference type="InterPro" id="IPR001747">
    <property type="entry name" value="Vitellogenin_N"/>
</dbReference>
<dbReference type="SMART" id="SM00216">
    <property type="entry name" value="VWD"/>
    <property type="match status" value="1"/>
</dbReference>
<dbReference type="InterPro" id="IPR015255">
    <property type="entry name" value="Vitellinogen_open_b-sht"/>
</dbReference>
<evidence type="ECO:0000256" key="5">
    <source>
        <dbReference type="PROSITE-ProRule" id="PRU00557"/>
    </source>
</evidence>
<evidence type="ECO:0000256" key="1">
    <source>
        <dbReference type="ARBA" id="ARBA00022729"/>
    </source>
</evidence>
<dbReference type="InterPro" id="IPR050733">
    <property type="entry name" value="Vitellogenin/Apolipophorin"/>
</dbReference>
<evidence type="ECO:0000313" key="9">
    <source>
        <dbReference type="EMBL" id="CAD0206287.1"/>
    </source>
</evidence>
<evidence type="ECO:0000256" key="6">
    <source>
        <dbReference type="SAM" id="SignalP"/>
    </source>
</evidence>
<dbReference type="EMBL" id="LR824030">
    <property type="protein sequence ID" value="CAD0206287.1"/>
    <property type="molecule type" value="Genomic_DNA"/>
</dbReference>
<organism evidence="9 10">
    <name type="scientific">Chrysodeixis includens</name>
    <name type="common">Soybean looper</name>
    <name type="synonym">Pseudoplusia includens</name>
    <dbReference type="NCBI Taxonomy" id="689277"/>
    <lineage>
        <taxon>Eukaryota</taxon>
        <taxon>Metazoa</taxon>
        <taxon>Ecdysozoa</taxon>
        <taxon>Arthropoda</taxon>
        <taxon>Hexapoda</taxon>
        <taxon>Insecta</taxon>
        <taxon>Pterygota</taxon>
        <taxon>Neoptera</taxon>
        <taxon>Endopterygota</taxon>
        <taxon>Lepidoptera</taxon>
        <taxon>Glossata</taxon>
        <taxon>Ditrysia</taxon>
        <taxon>Noctuoidea</taxon>
        <taxon>Noctuidae</taxon>
        <taxon>Plusiinae</taxon>
        <taxon>Chrysodeixis</taxon>
    </lineage>
</organism>
<dbReference type="Gene3D" id="2.30.230.10">
    <property type="entry name" value="Lipovitellin, beta-sheet shell regions, chain A"/>
    <property type="match status" value="1"/>
</dbReference>
<evidence type="ECO:0000256" key="2">
    <source>
        <dbReference type="ARBA" id="ARBA00022761"/>
    </source>
</evidence>
<dbReference type="InterPro" id="IPR015816">
    <property type="entry name" value="Vitellinogen_b-sht_N"/>
</dbReference>
<proteinExistence type="predicted"/>
<dbReference type="Gene3D" id="1.25.10.20">
    <property type="entry name" value="Vitellinogen, superhelical"/>
    <property type="match status" value="1"/>
</dbReference>
<reference evidence="9" key="1">
    <citation type="submission" date="2021-12" db="EMBL/GenBank/DDBJ databases">
        <authorList>
            <person name="King R."/>
        </authorList>
    </citation>
    <scope>NUCLEOTIDE SEQUENCE</scope>
</reference>
<feature type="signal peptide" evidence="6">
    <location>
        <begin position="1"/>
        <end position="15"/>
    </location>
</feature>
<evidence type="ECO:0008006" key="11">
    <source>
        <dbReference type="Google" id="ProtNLM"/>
    </source>
</evidence>
<keyword evidence="1 6" id="KW-0732">Signal</keyword>
<comment type="caution">
    <text evidence="5">Lacks conserved residue(s) required for the propagation of feature annotation.</text>
</comment>
<dbReference type="SUPFAM" id="SSF56968">
    <property type="entry name" value="Lipovitellin-phosvitin complex, beta-sheet shell regions"/>
    <property type="match status" value="2"/>
</dbReference>
<sequence>MRLLILTAIIAAVTSSPLIENKSWPWQVGKEYIYDVDSYTWTQYEQSDSNGNSFKTKFVVRVLAPGRLVAKLENPLYAQVQGQLNINSVPTGLKYTPVEGLDHPFEILVDGGRVLSLQVPSNLPVAFENLLKGLTSALQVDLSTFGHVHTFANSFDKESFQGLFTKIEGDVTGDCETLYSVSPVSAEWRRELPAFAEDPVEITKTKNYDSCQKRVYGYGLPGGSSWAGIAYENDEKEFLKHSAASRILVGKEGTIYKSETMSSVSVSPLLFGTQKAEVHSYVNFYLSAKQDVSSSEWKKSIEYRNLDSLLATLTESIFFNKDIQYAANAEKLLQQMTPILQSIQELSTTDFLSKYNNLISVLKFLNSEQLIHMTNTLEIARTSKNSAKYHMWRIYRDALAQTGSVAAFKEIKSWILSKKIKGGEAALVLASVSNTLRYPTKEMMIEFFDFAFSPEVREQAVLNNTALLAATKFIRFGNDDEFIEKTVIPRLSQELKQAVEKGDSTAQVYVRVLGNLAHVDILKVFAPYLEGKIPVTKYLRTQMVISLKTLANTRDQYVAAVLFSILKNTAEDYEIRVAAAINIFMTYPSEEMMKVMAWMTHGDPSTQVRAVLANSIAIAAELKDPRFAQLAKAAQSVIGMIPKHKYGYRFSTDSIMDGYSSDDELSHFREVSFIGSEDNMLPVFQRGALRFRNTAGIEEDWFTLSVSDMQHLADVFWSISGGYRGNAKEDFKFSAKAIAQMLNMKRKHRCDLEGSFFLDKWNQQTLITFNEEEFLSFIQTTVRPRKESDRDSHLTKLLSGKQVAVVLPLAMGMPFVFEYSEPIAISLSLKMALVNKLIHNAPFRYELQLTYARNLDGRVGYLDTFSNVYASAGLINKLQFYIPLNVNMIFDPRFTLDFKLPEQDLNLIQMSVWPYTSVQKMDSLLTIFAEPATKFIERRAKVFSPDFKFGTETGTVFQLKGYTYSSDYKIPSKLFDADLLTIVRNMLYQKDVALTEFDFKYLASESQNDAVSLSFYNDFNTHKEQTGEMGPASLMEDVSKDGGDRREAMRNRVAAGIKSAEVTVLDMSAVFNGKQKKEYLLTAALGNSLVDKKMQAMLFYKGEQQINAVFKMDKPDIHILNFKEALNNDFKITYEGDIKFGNSENIQMKGFGERSDAYTKMLSYDPMAKRCLEETDKENFHQMDCYKMIIKAHAPDYFKATVTYKDLSPIALNLSNDIYELLKHMYVWEKEENILKTAEDGKIDIEAQLFYYDNYMTYKSVSKYGVSNLNIEGMQYYPYAMAFYEPLNSWERTRNWFTGYQNLPFCSVDKNKVWTFSGRSYDYKLTSPWHIVMLDESDKYKTIDLVVLARRPSANEMEVYISYKSSELGQAFELEIKPNSVKVKSDDKNVVTGDVTTYTSYVTRRPYLEYYKQADGVYVININNGDIRFIYNGNTLVIFTDKHRSDTRGICGQSTTEIRDDFMTPYGLVDQPAYYGAAFSLDGEFSDPKTAELKKEAKLKAYQPVTKHTNILRSDDEWSKVENREL</sequence>
<dbReference type="PANTHER" id="PTHR23345">
    <property type="entry name" value="VITELLOGENIN-RELATED"/>
    <property type="match status" value="1"/>
</dbReference>
<feature type="domain" description="VWFD" evidence="8">
    <location>
        <begin position="1304"/>
        <end position="1487"/>
    </location>
</feature>
<dbReference type="SMART" id="SM00638">
    <property type="entry name" value="LPD_N"/>
    <property type="match status" value="1"/>
</dbReference>
<evidence type="ECO:0000259" key="7">
    <source>
        <dbReference type="PROSITE" id="PS51211"/>
    </source>
</evidence>
<dbReference type="InterPro" id="IPR011030">
    <property type="entry name" value="Lipovitellin_superhlx_dom"/>
</dbReference>
<dbReference type="Proteomes" id="UP001154114">
    <property type="component" value="Chromosome 27"/>
</dbReference>
<evidence type="ECO:0000259" key="8">
    <source>
        <dbReference type="PROSITE" id="PS51233"/>
    </source>
</evidence>
<accession>A0A9N8Q069</accession>
<dbReference type="Pfam" id="PF01347">
    <property type="entry name" value="Vitellogenin_N"/>
    <property type="match status" value="1"/>
</dbReference>
<dbReference type="GO" id="GO:0005319">
    <property type="term" value="F:lipid transporter activity"/>
    <property type="evidence" value="ECO:0007669"/>
    <property type="project" value="InterPro"/>
</dbReference>
<dbReference type="Pfam" id="PF00094">
    <property type="entry name" value="VWD"/>
    <property type="match status" value="1"/>
</dbReference>
<feature type="chain" id="PRO_5040505022" description="Vitellogenin" evidence="6">
    <location>
        <begin position="16"/>
        <end position="1526"/>
    </location>
</feature>
<dbReference type="OrthoDB" id="160294at2759"/>
<feature type="domain" description="Vitellogenin" evidence="7">
    <location>
        <begin position="26"/>
        <end position="685"/>
    </location>
</feature>
<dbReference type="SUPFAM" id="SSF48431">
    <property type="entry name" value="Lipovitellin-phosvitin complex, superhelical domain"/>
    <property type="match status" value="1"/>
</dbReference>
<keyword evidence="3" id="KW-1015">Disulfide bond</keyword>
<dbReference type="PANTHER" id="PTHR23345:SF15">
    <property type="entry name" value="VITELLOGENIN 1-RELATED"/>
    <property type="match status" value="1"/>
</dbReference>
<dbReference type="GO" id="GO:0045735">
    <property type="term" value="F:nutrient reservoir activity"/>
    <property type="evidence" value="ECO:0007669"/>
    <property type="project" value="UniProtKB-KW"/>
</dbReference>
<dbReference type="PROSITE" id="PS51233">
    <property type="entry name" value="VWFD"/>
    <property type="match status" value="1"/>
</dbReference>
<dbReference type="SMART" id="SM01169">
    <property type="entry name" value="DUF1943"/>
    <property type="match status" value="1"/>
</dbReference>
<keyword evidence="4" id="KW-0325">Glycoprotein</keyword>
<name>A0A9N8Q069_CHRIL</name>
<dbReference type="PROSITE" id="PS51211">
    <property type="entry name" value="VITELLOGENIN"/>
    <property type="match status" value="1"/>
</dbReference>
<keyword evidence="2" id="KW-0758">Storage protein</keyword>
<gene>
    <name evidence="9" type="ORF">CINC_LOCUS8581</name>
</gene>
<dbReference type="InterPro" id="IPR015819">
    <property type="entry name" value="Lipid_transp_b-sht_shell"/>
</dbReference>
<dbReference type="InterPro" id="IPR001846">
    <property type="entry name" value="VWF_type-D"/>
</dbReference>
<evidence type="ECO:0000313" key="10">
    <source>
        <dbReference type="Proteomes" id="UP001154114"/>
    </source>
</evidence>
<protein>
    <recommendedName>
        <fullName evidence="11">Vitellogenin</fullName>
    </recommendedName>
</protein>